<dbReference type="Proteomes" id="UP000503330">
    <property type="component" value="Chromosome"/>
</dbReference>
<dbReference type="InterPro" id="IPR051925">
    <property type="entry name" value="RNA-binding_domain"/>
</dbReference>
<dbReference type="EMBL" id="WWTN01000003">
    <property type="protein sequence ID" value="MZH54743.1"/>
    <property type="molecule type" value="Genomic_DNA"/>
</dbReference>
<dbReference type="EMBL" id="JQIF01000036">
    <property type="protein sequence ID" value="KGJ53620.1"/>
    <property type="molecule type" value="Genomic_DNA"/>
</dbReference>
<dbReference type="AlphaFoldDB" id="A0A099I7B6"/>
<protein>
    <submittedName>
        <fullName evidence="5">Ribosome assembly RNA-binding protein YhbY</fullName>
    </submittedName>
    <submittedName>
        <fullName evidence="4">YhbY family RNA-binding protein</fullName>
    </submittedName>
</protein>
<evidence type="ECO:0000259" key="3">
    <source>
        <dbReference type="PROSITE" id="PS51295"/>
    </source>
</evidence>
<dbReference type="Proteomes" id="UP000604383">
    <property type="component" value="Unassembled WGS sequence"/>
</dbReference>
<evidence type="ECO:0000313" key="6">
    <source>
        <dbReference type="EMBL" id="MZH54743.1"/>
    </source>
</evidence>
<evidence type="ECO:0000313" key="5">
    <source>
        <dbReference type="EMBL" id="MCR0235205.1"/>
    </source>
</evidence>
<sequence>MLTGKQKSELRGIAQTRKPLFQMGKDAISENLIKTISDSLEAHELVKVSLLKTCAITANEAAVTISAATHSEVVQVIGRTFTLYRRSKKNKLGL</sequence>
<organism evidence="4 8">
    <name type="scientific">Clostridium innocuum</name>
    <dbReference type="NCBI Taxonomy" id="1522"/>
    <lineage>
        <taxon>Bacteria</taxon>
        <taxon>Bacillati</taxon>
        <taxon>Bacillota</taxon>
        <taxon>Clostridia</taxon>
        <taxon>Eubacteriales</taxon>
        <taxon>Clostridiaceae</taxon>
        <taxon>Clostridium</taxon>
    </lineage>
</organism>
<dbReference type="SMART" id="SM01103">
    <property type="entry name" value="CRS1_YhbY"/>
    <property type="match status" value="1"/>
</dbReference>
<dbReference type="InterPro" id="IPR017924">
    <property type="entry name" value="RNA-binding_YhbY"/>
</dbReference>
<dbReference type="PANTHER" id="PTHR40065">
    <property type="entry name" value="RNA-BINDING PROTEIN YHBY"/>
    <property type="match status" value="1"/>
</dbReference>
<reference evidence="6" key="2">
    <citation type="journal article" date="2019" name="Nat. Med.">
        <title>A library of human gut bacterial isolates paired with longitudinal multiomics data enables mechanistic microbiome research.</title>
        <authorList>
            <person name="Poyet M."/>
            <person name="Groussin M."/>
            <person name="Gibbons S.M."/>
            <person name="Avila-Pacheco J."/>
            <person name="Jiang X."/>
            <person name="Kearney S.M."/>
            <person name="Perrotta A.R."/>
            <person name="Berdy B."/>
            <person name="Zhao S."/>
            <person name="Lieberman T.D."/>
            <person name="Swanson P.K."/>
            <person name="Smith M."/>
            <person name="Roesemann S."/>
            <person name="Alexander J.E."/>
            <person name="Rich S.A."/>
            <person name="Livny J."/>
            <person name="Vlamakis H."/>
            <person name="Clish C."/>
            <person name="Bullock K."/>
            <person name="Deik A."/>
            <person name="Scott J."/>
            <person name="Pierce K.A."/>
            <person name="Xavier R.J."/>
            <person name="Alm E.J."/>
        </authorList>
    </citation>
    <scope>NUCLEOTIDE SEQUENCE</scope>
    <source>
        <strain evidence="6">BIOML-A12</strain>
    </source>
</reference>
<dbReference type="Proteomes" id="UP000030008">
    <property type="component" value="Unassembled WGS sequence"/>
</dbReference>
<gene>
    <name evidence="5" type="primary">yhbY</name>
    <name evidence="4" type="ORF">CIAN88_08105</name>
    <name evidence="7" type="ORF">G4D54_09475</name>
    <name evidence="6" type="ORF">GT664_02970</name>
    <name evidence="5" type="ORF">MKC95_20775</name>
</gene>
<proteinExistence type="predicted"/>
<dbReference type="NCBIfam" id="TIGR00253">
    <property type="entry name" value="RNA_bind_YhbY"/>
    <property type="match status" value="1"/>
</dbReference>
<evidence type="ECO:0000313" key="7">
    <source>
        <dbReference type="EMBL" id="QJA02643.1"/>
    </source>
</evidence>
<dbReference type="EMBL" id="CP048838">
    <property type="protein sequence ID" value="QJA02643.1"/>
    <property type="molecule type" value="Genomic_DNA"/>
</dbReference>
<dbReference type="PROSITE" id="PS51295">
    <property type="entry name" value="CRM"/>
    <property type="match status" value="1"/>
</dbReference>
<dbReference type="PANTHER" id="PTHR40065:SF3">
    <property type="entry name" value="RNA-BINDING PROTEIN YHBY"/>
    <property type="match status" value="1"/>
</dbReference>
<dbReference type="Pfam" id="PF01985">
    <property type="entry name" value="CRS1_YhbY"/>
    <property type="match status" value="1"/>
</dbReference>
<dbReference type="RefSeq" id="WP_002608871.1">
    <property type="nucleotide sequence ID" value="NZ_AP025565.1"/>
</dbReference>
<reference evidence="4 8" key="1">
    <citation type="submission" date="2014-08" db="EMBL/GenBank/DDBJ databases">
        <title>Clostridium innocuum, an unnegligible vancomycin-resistant pathogen causing extra-intestinal infections.</title>
        <authorList>
            <person name="Feng Y."/>
            <person name="Chiu C.-H."/>
        </authorList>
    </citation>
    <scope>NUCLEOTIDE SEQUENCE [LARGE SCALE GENOMIC DNA]</scope>
    <source>
        <strain evidence="4 8">AN88</strain>
    </source>
</reference>
<evidence type="ECO:0000313" key="9">
    <source>
        <dbReference type="Proteomes" id="UP000503330"/>
    </source>
</evidence>
<evidence type="ECO:0000256" key="2">
    <source>
        <dbReference type="PROSITE-ProRule" id="PRU00626"/>
    </source>
</evidence>
<dbReference type="SUPFAM" id="SSF75471">
    <property type="entry name" value="YhbY-like"/>
    <property type="match status" value="1"/>
</dbReference>
<reference evidence="5" key="4">
    <citation type="journal article" date="2022" name="Clin. Infect. Dis.">
        <title>Association between Clostridium innocuum and antibiotic-associated diarrhea in adults and children: A cross-sectional study and comparative genomics analysis.</title>
        <authorList>
            <person name="Cherny K.E."/>
            <person name="Muscat E.B."/>
            <person name="Balaji A."/>
            <person name="Mukherjee J."/>
            <person name="Ozer E.A."/>
            <person name="Angarone M.P."/>
            <person name="Hauser A.R."/>
            <person name="Sichel J.S."/>
            <person name="Amponsah E."/>
            <person name="Kociolek L.K."/>
        </authorList>
    </citation>
    <scope>NUCLEOTIDE SEQUENCE</scope>
    <source>
        <strain evidence="5">NU1-AC-029v</strain>
    </source>
</reference>
<dbReference type="InterPro" id="IPR035920">
    <property type="entry name" value="YhbY-like_sf"/>
</dbReference>
<name>A0A099I7B6_CLOIN</name>
<evidence type="ECO:0000313" key="8">
    <source>
        <dbReference type="Proteomes" id="UP000030008"/>
    </source>
</evidence>
<dbReference type="GeneID" id="61925766"/>
<feature type="domain" description="CRM" evidence="3">
    <location>
        <begin position="1"/>
        <end position="94"/>
    </location>
</feature>
<dbReference type="Proteomes" id="UP001203972">
    <property type="component" value="Unassembled WGS sequence"/>
</dbReference>
<evidence type="ECO:0000313" key="4">
    <source>
        <dbReference type="EMBL" id="KGJ53620.1"/>
    </source>
</evidence>
<dbReference type="GO" id="GO:0003723">
    <property type="term" value="F:RNA binding"/>
    <property type="evidence" value="ECO:0007669"/>
    <property type="project" value="UniProtKB-UniRule"/>
</dbReference>
<dbReference type="EMBL" id="JAKTMA010000054">
    <property type="protein sequence ID" value="MCR0235205.1"/>
    <property type="molecule type" value="Genomic_DNA"/>
</dbReference>
<accession>A0A099I7B6</accession>
<reference evidence="7 9" key="3">
    <citation type="submission" date="2020-02" db="EMBL/GenBank/DDBJ databases">
        <authorList>
            <person name="Kociolek L.K."/>
            <person name="Ozer E.A."/>
        </authorList>
    </citation>
    <scope>NUCLEOTIDE SEQUENCE [LARGE SCALE GENOMIC DNA]</scope>
    <source>
        <strain evidence="7 9">ATCC 14501</strain>
    </source>
</reference>
<dbReference type="Gene3D" id="3.30.110.60">
    <property type="entry name" value="YhbY-like"/>
    <property type="match status" value="1"/>
</dbReference>
<dbReference type="InterPro" id="IPR001890">
    <property type="entry name" value="RNA-binding_CRM"/>
</dbReference>
<keyword evidence="1 2" id="KW-0694">RNA-binding</keyword>
<evidence type="ECO:0000256" key="1">
    <source>
        <dbReference type="ARBA" id="ARBA00022884"/>
    </source>
</evidence>